<dbReference type="Proteomes" id="UP001175353">
    <property type="component" value="Unassembled WGS sequence"/>
</dbReference>
<dbReference type="AlphaFoldDB" id="A0AAN6KXF6"/>
<dbReference type="GO" id="GO:0070979">
    <property type="term" value="P:protein K11-linked ubiquitination"/>
    <property type="evidence" value="ECO:0007669"/>
    <property type="project" value="TreeGrafter"/>
</dbReference>
<dbReference type="Pfam" id="PF12862">
    <property type="entry name" value="ANAPC5"/>
    <property type="match status" value="1"/>
</dbReference>
<proteinExistence type="inferred from homology"/>
<keyword evidence="3" id="KW-0132">Cell division</keyword>
<dbReference type="GO" id="GO:0031145">
    <property type="term" value="P:anaphase-promoting complex-dependent catabolic process"/>
    <property type="evidence" value="ECO:0007669"/>
    <property type="project" value="TreeGrafter"/>
</dbReference>
<evidence type="ECO:0000313" key="12">
    <source>
        <dbReference type="Proteomes" id="UP001175353"/>
    </source>
</evidence>
<comment type="caution">
    <text evidence="11">The sequence shown here is derived from an EMBL/GenBank/DDBJ whole genome shotgun (WGS) entry which is preliminary data.</text>
</comment>
<name>A0AAN6KXF6_9PEZI</name>
<dbReference type="InterPro" id="IPR011990">
    <property type="entry name" value="TPR-like_helical_dom_sf"/>
</dbReference>
<evidence type="ECO:0000256" key="8">
    <source>
        <dbReference type="ARBA" id="ARBA00045696"/>
    </source>
</evidence>
<evidence type="ECO:0000256" key="9">
    <source>
        <dbReference type="SAM" id="MobiDB-lite"/>
    </source>
</evidence>
<feature type="region of interest" description="Disordered" evidence="9">
    <location>
        <begin position="176"/>
        <end position="201"/>
    </location>
</feature>
<dbReference type="GO" id="GO:0005680">
    <property type="term" value="C:anaphase-promoting complex"/>
    <property type="evidence" value="ECO:0007669"/>
    <property type="project" value="InterPro"/>
</dbReference>
<evidence type="ECO:0000259" key="10">
    <source>
        <dbReference type="Pfam" id="PF12862"/>
    </source>
</evidence>
<evidence type="ECO:0000313" key="11">
    <source>
        <dbReference type="EMBL" id="KAK1005567.1"/>
    </source>
</evidence>
<evidence type="ECO:0000256" key="6">
    <source>
        <dbReference type="ARBA" id="ARBA00023306"/>
    </source>
</evidence>
<keyword evidence="12" id="KW-1185">Reference proteome</keyword>
<feature type="domain" description="Anaphase-promoting complex subunit 5" evidence="10">
    <location>
        <begin position="250"/>
        <end position="347"/>
    </location>
</feature>
<organism evidence="11 12">
    <name type="scientific">Friedmanniomyces endolithicus</name>
    <dbReference type="NCBI Taxonomy" id="329885"/>
    <lineage>
        <taxon>Eukaryota</taxon>
        <taxon>Fungi</taxon>
        <taxon>Dikarya</taxon>
        <taxon>Ascomycota</taxon>
        <taxon>Pezizomycotina</taxon>
        <taxon>Dothideomycetes</taxon>
        <taxon>Dothideomycetidae</taxon>
        <taxon>Mycosphaerellales</taxon>
        <taxon>Teratosphaeriaceae</taxon>
        <taxon>Friedmanniomyces</taxon>
    </lineage>
</organism>
<evidence type="ECO:0000256" key="5">
    <source>
        <dbReference type="ARBA" id="ARBA00022786"/>
    </source>
</evidence>
<comment type="function">
    <text evidence="8">Component of the anaphase promoting complex/cyclosome (APC/C), a cell cycle-regulated E3 ubiquitin ligase that controls progression through mitosis and the G1 phase of the cell cycle. The APC/C complex acts by mediating ubiquitination and subsequent degradation of target proteins: it mainly mediates the formation of 'Lys-11'-linked polyubiquitin chains and, to a lower extent, the formation of 'Lys-48'- and 'Lys-63'-linked polyubiquitin chains. The APC/C complex catalyzes assembly of branched 'Lys-11'-/'Lys-48'-linked branched ubiquitin chains on target proteins.</text>
</comment>
<feature type="compositionally biased region" description="Basic and acidic residues" evidence="9">
    <location>
        <begin position="183"/>
        <end position="200"/>
    </location>
</feature>
<dbReference type="PANTHER" id="PTHR12830:SF9">
    <property type="entry name" value="ANAPHASE-PROMOTING COMPLEX SUBUNIT 5"/>
    <property type="match status" value="1"/>
</dbReference>
<dbReference type="EMBL" id="JAUJLE010000022">
    <property type="protein sequence ID" value="KAK1005567.1"/>
    <property type="molecule type" value="Genomic_DNA"/>
</dbReference>
<dbReference type="PANTHER" id="PTHR12830">
    <property type="entry name" value="ANAPHASE-PROMOTING COMPLEX SUBUNIT 5"/>
    <property type="match status" value="1"/>
</dbReference>
<reference evidence="11" key="1">
    <citation type="submission" date="2023-06" db="EMBL/GenBank/DDBJ databases">
        <title>Black Yeasts Isolated from many extreme environments.</title>
        <authorList>
            <person name="Coleine C."/>
            <person name="Stajich J.E."/>
            <person name="Selbmann L."/>
        </authorList>
    </citation>
    <scope>NUCLEOTIDE SEQUENCE</scope>
    <source>
        <strain evidence="11">CCFEE 5200</strain>
    </source>
</reference>
<accession>A0AAN6KXF6</accession>
<keyword evidence="4" id="KW-0498">Mitosis</keyword>
<sequence length="783" mass="87099">MARYLTPIRLGILILTEQYLCGQFASSGQLGVLSFIASHITARAGPTGKDGQDAFVGLDAHAVEILGPLSKCASDVPGRTAYDALLQRLWKLDGLDAVYELFERLGQVIAPGSDPEEMQKVVSRASPLSQFVRRCSVEFTRLQFADTQALWAAFVAWRASTHAVWAQRNPDAAAHYSEVASSSRDRPTNARRSMTEEEGRYVSAEDTNDLITSSVHHLQKMGTRVPDAMRRKLQSWIHEQRDAGVQSLQHFLAFFEHWRSGQYTMALESLHRYFDYSLIGKGTSGGTDNMRIYYQYALLHLSVLHADFDCWEESVDAMDECIATARENQDSACLNFALSWLLYLRQAKPDNRVSAFGSVSGLLGGVAGEQDEISFLKAKARETKHWSLLSSTLLEEAKLDMYTVPNMHPEPRSEAVTDRFQTGSTTKSVELIMQSAFVNVQHNLRTLMPATSLFEGAAFDRLAQSQLAARAHDTIQIVYGDQAPLSDRTRSLCRTAYGIAQSGRCSAGLDMLRAYLPCVNGVLKLEQRVTGFMNLLQLMGSLRNERLDAAAYYHSQLLPLRSLGDPELDFELDLLEIDLYVRRRDLDTAMKAVNTHIRQNEGHSPADIANRLHFLVLKSTIFALSGQATKGFSIALRAASTAARLRLLPTLLEAITALAIILNDLSEFDAARRLLDAALPMMIETRHCRLTARSFVTIGEAHVGLAGTTCAPDSSERIQQIRAAEIHVERGRELYARLDDTSGVLDCLVMKAQLARWRGDEQLAARADAQFAQKLRDRHEAAE</sequence>
<evidence type="ECO:0000256" key="3">
    <source>
        <dbReference type="ARBA" id="ARBA00022618"/>
    </source>
</evidence>
<keyword evidence="5" id="KW-0833">Ubl conjugation pathway</keyword>
<evidence type="ECO:0000256" key="4">
    <source>
        <dbReference type="ARBA" id="ARBA00022776"/>
    </source>
</evidence>
<evidence type="ECO:0000256" key="7">
    <source>
        <dbReference type="ARBA" id="ARBA00031069"/>
    </source>
</evidence>
<gene>
    <name evidence="11" type="primary">apc5_2</name>
    <name evidence="11" type="ORF">LTR91_003988</name>
</gene>
<evidence type="ECO:0000256" key="2">
    <source>
        <dbReference type="ARBA" id="ARBA00016066"/>
    </source>
</evidence>
<dbReference type="InterPro" id="IPR037679">
    <property type="entry name" value="Apc5"/>
</dbReference>
<protein>
    <recommendedName>
        <fullName evidence="2">Anaphase-promoting complex subunit 5</fullName>
    </recommendedName>
    <alternativeName>
        <fullName evidence="7">Cyclosome subunit 5</fullName>
    </alternativeName>
</protein>
<evidence type="ECO:0000256" key="1">
    <source>
        <dbReference type="ARBA" id="ARBA00007450"/>
    </source>
</evidence>
<comment type="similarity">
    <text evidence="1">Belongs to the APC5 family.</text>
</comment>
<dbReference type="SUPFAM" id="SSF48452">
    <property type="entry name" value="TPR-like"/>
    <property type="match status" value="1"/>
</dbReference>
<dbReference type="GO" id="GO:0051301">
    <property type="term" value="P:cell division"/>
    <property type="evidence" value="ECO:0007669"/>
    <property type="project" value="UniProtKB-KW"/>
</dbReference>
<keyword evidence="6" id="KW-0131">Cell cycle</keyword>
<dbReference type="InterPro" id="IPR026000">
    <property type="entry name" value="Apc5_dom"/>
</dbReference>
<dbReference type="GO" id="GO:0045842">
    <property type="term" value="P:positive regulation of mitotic metaphase/anaphase transition"/>
    <property type="evidence" value="ECO:0007669"/>
    <property type="project" value="TreeGrafter"/>
</dbReference>